<evidence type="ECO:0000313" key="2">
    <source>
        <dbReference type="Proteomes" id="UP000001847"/>
    </source>
</evidence>
<dbReference type="NCBIfam" id="NF047607">
    <property type="entry name" value="LBF_2017_Nterm"/>
    <property type="match status" value="1"/>
</dbReference>
<dbReference type="KEGG" id="lbi:LEPBI_I1804"/>
<dbReference type="EMBL" id="CP000786">
    <property type="protein sequence ID" value="ABZ97910.1"/>
    <property type="molecule type" value="Genomic_DNA"/>
</dbReference>
<organism evidence="1 2">
    <name type="scientific">Leptospira biflexa serovar Patoc (strain Patoc 1 / ATCC 23582 / Paris)</name>
    <dbReference type="NCBI Taxonomy" id="456481"/>
    <lineage>
        <taxon>Bacteria</taxon>
        <taxon>Pseudomonadati</taxon>
        <taxon>Spirochaetota</taxon>
        <taxon>Spirochaetia</taxon>
        <taxon>Leptospirales</taxon>
        <taxon>Leptospiraceae</taxon>
        <taxon>Leptospira</taxon>
    </lineage>
</organism>
<dbReference type="AlphaFoldDB" id="B0SS20"/>
<evidence type="ECO:0000313" key="1">
    <source>
        <dbReference type="EMBL" id="ABZ97910.1"/>
    </source>
</evidence>
<reference evidence="1 2" key="1">
    <citation type="journal article" date="2008" name="PLoS ONE">
        <title>Genome sequence of the saprophyte Leptospira biflexa provides insights into the evolution of Leptospira and the pathogenesis of leptospirosis.</title>
        <authorList>
            <person name="Picardeau M."/>
            <person name="Bulach D.M."/>
            <person name="Bouchier C."/>
            <person name="Zuerner R.L."/>
            <person name="Zidane N."/>
            <person name="Wilson P.J."/>
            <person name="Creno S."/>
            <person name="Kuczek E.S."/>
            <person name="Bommezzadri S."/>
            <person name="Davis J.C."/>
            <person name="McGrath A."/>
            <person name="Johnson M.J."/>
            <person name="Boursaux-Eude C."/>
            <person name="Seemann T."/>
            <person name="Rouy Z."/>
            <person name="Coppel R.L."/>
            <person name="Rood J.I."/>
            <person name="Lajus A."/>
            <person name="Davies J.K."/>
            <person name="Medigue C."/>
            <person name="Adler B."/>
        </authorList>
    </citation>
    <scope>NUCLEOTIDE SEQUENCE [LARGE SCALE GENOMIC DNA]</scope>
    <source>
        <strain evidence="2">Patoc 1 / ATCC 23582 / Paris</strain>
    </source>
</reference>
<sequence length="308" mass="35734">MTLQNIPIQFVFFSIFLFWFWNPLFAKQIQFALVPDREDIIQYEIELWKSDVLELEIPFRVLSNPGQVNLFIPDGYEYFRIRAVAKRKVRGYWTELYEVNQFGKKKKPKETPIVKIPVKTDVLVPILTKEGNSELFLTTSQIVIVPVSIGKHFKIQYRINSGPWQKSTSPELNFLKDGSYRLEYKVTNELGVSDGMQVWEFKVDSTPPETSINFLHPTFQKNGKSFISNQNPIQIFAIDSGSGINSIRYRMTCNGAQSSDYMVWNETSWKEILSSCQKDLLLEFSAIDRLGNEEIPKKIYIQKSTKGE</sequence>
<accession>B0SS20</accession>
<dbReference type="BioCyc" id="LBIF456481:LEPBI_RS08915-MONOMER"/>
<dbReference type="RefSeq" id="WP_012388788.1">
    <property type="nucleotide sequence ID" value="NC_010602.1"/>
</dbReference>
<dbReference type="STRING" id="456481.LEPBI_I1804"/>
<dbReference type="OrthoDB" id="321650at2"/>
<proteinExistence type="predicted"/>
<name>B0SS20_LEPBP</name>
<dbReference type="Proteomes" id="UP000001847">
    <property type="component" value="Chromosome I"/>
</dbReference>
<dbReference type="InterPro" id="IPR058183">
    <property type="entry name" value="LBF_2017-like_N"/>
</dbReference>
<protein>
    <submittedName>
        <fullName evidence="1">Uncharacterized protein</fullName>
    </submittedName>
</protein>
<keyword evidence="2" id="KW-1185">Reference proteome</keyword>
<gene>
    <name evidence="1" type="ordered locus">LEPBI_I1804</name>
</gene>
<dbReference type="HOGENOM" id="CLU_902536_0_0_12"/>